<evidence type="ECO:0000313" key="3">
    <source>
        <dbReference type="EMBL" id="SSC12280.1"/>
    </source>
</evidence>
<dbReference type="InterPro" id="IPR041657">
    <property type="entry name" value="HTH_17"/>
</dbReference>
<dbReference type="KEGG" id="minf:MESINF_0829"/>
<gene>
    <name evidence="2" type="ORF">MESINF_0829</name>
    <name evidence="3" type="ORF">MESINF_0831</name>
</gene>
<sequence>MLTWNGENYYTTAEIAEILHVTPGTVRRKMASGELKAITLGKMLYVLESELGKALEWKDANSNIDMYQRILEHAASVKQLPSGECIFYNDDGEPLMQAKIATASGVAQSIGDDVDAE</sequence>
<evidence type="ECO:0000259" key="1">
    <source>
        <dbReference type="Pfam" id="PF12728"/>
    </source>
</evidence>
<dbReference type="EMBL" id="LS974202">
    <property type="protein sequence ID" value="SSC12280.1"/>
    <property type="molecule type" value="Genomic_DNA"/>
</dbReference>
<dbReference type="KEGG" id="minf:MESINF_0831"/>
<dbReference type="EMBL" id="LS974202">
    <property type="protein sequence ID" value="SSC12278.1"/>
    <property type="molecule type" value="Genomic_DNA"/>
</dbReference>
<reference evidence="2 4" key="1">
    <citation type="submission" date="2017-01" db="EMBL/GenBank/DDBJ databases">
        <authorList>
            <person name="Erauso G."/>
        </authorList>
    </citation>
    <scope>NUCLEOTIDE SEQUENCE [LARGE SCALE GENOMIC DNA]</scope>
    <source>
        <strain evidence="2">MESINF1</strain>
    </source>
</reference>
<evidence type="ECO:0000313" key="2">
    <source>
        <dbReference type="EMBL" id="SSC12278.1"/>
    </source>
</evidence>
<protein>
    <recommendedName>
        <fullName evidence="1">Helix-turn-helix domain-containing protein</fullName>
    </recommendedName>
</protein>
<dbReference type="Pfam" id="PF12728">
    <property type="entry name" value="HTH_17"/>
    <property type="match status" value="1"/>
</dbReference>
<feature type="domain" description="Helix-turn-helix" evidence="1">
    <location>
        <begin position="9"/>
        <end position="51"/>
    </location>
</feature>
<name>A0A7Z7LF14_9BACT</name>
<organism evidence="2 4">
    <name type="scientific">Mesotoga infera</name>
    <dbReference type="NCBI Taxonomy" id="1236046"/>
    <lineage>
        <taxon>Bacteria</taxon>
        <taxon>Thermotogati</taxon>
        <taxon>Thermotogota</taxon>
        <taxon>Thermotogae</taxon>
        <taxon>Kosmotogales</taxon>
        <taxon>Kosmotogaceae</taxon>
        <taxon>Mesotoga</taxon>
    </lineage>
</organism>
<dbReference type="Proteomes" id="UP000250796">
    <property type="component" value="Chromosome MESINF"/>
</dbReference>
<accession>A0A7Z7LF14</accession>
<keyword evidence="4" id="KW-1185">Reference proteome</keyword>
<evidence type="ECO:0000313" key="4">
    <source>
        <dbReference type="Proteomes" id="UP000250796"/>
    </source>
</evidence>
<dbReference type="RefSeq" id="WP_169698637.1">
    <property type="nucleotide sequence ID" value="NZ_LS974202.1"/>
</dbReference>
<dbReference type="AlphaFoldDB" id="A0A7Z7LF14"/>
<proteinExistence type="predicted"/>